<dbReference type="PANTHER" id="PTHR12100:SF0">
    <property type="entry name" value="EXOCYST COMPLEX COMPONENT 5"/>
    <property type="match status" value="1"/>
</dbReference>
<organism evidence="10">
    <name type="scientific">Menopon gallinae</name>
    <name type="common">poultry shaft louse</name>
    <dbReference type="NCBI Taxonomy" id="328185"/>
    <lineage>
        <taxon>Eukaryota</taxon>
        <taxon>Metazoa</taxon>
        <taxon>Ecdysozoa</taxon>
        <taxon>Arthropoda</taxon>
        <taxon>Hexapoda</taxon>
        <taxon>Insecta</taxon>
        <taxon>Pterygota</taxon>
        <taxon>Neoptera</taxon>
        <taxon>Paraneoptera</taxon>
        <taxon>Psocodea</taxon>
        <taxon>Troctomorpha</taxon>
        <taxon>Phthiraptera</taxon>
        <taxon>Amblycera</taxon>
        <taxon>Menoponidae</taxon>
        <taxon>Menopon</taxon>
    </lineage>
</organism>
<dbReference type="AlphaFoldDB" id="A0AAW2HKG3"/>
<dbReference type="Pfam" id="PF07393">
    <property type="entry name" value="Sec10_HB"/>
    <property type="match status" value="1"/>
</dbReference>
<evidence type="ECO:0000259" key="9">
    <source>
        <dbReference type="Pfam" id="PF20667"/>
    </source>
</evidence>
<evidence type="ECO:0000256" key="4">
    <source>
        <dbReference type="ARBA" id="ARBA00022483"/>
    </source>
</evidence>
<name>A0AAW2HKG3_9NEOP</name>
<evidence type="ECO:0000313" key="10">
    <source>
        <dbReference type="EMBL" id="KAL0270096.1"/>
    </source>
</evidence>
<keyword evidence="3" id="KW-0813">Transport</keyword>
<evidence type="ECO:0000256" key="3">
    <source>
        <dbReference type="ARBA" id="ARBA00022448"/>
    </source>
</evidence>
<dbReference type="EMBL" id="JARGDH010000004">
    <property type="protein sequence ID" value="KAL0270097.1"/>
    <property type="molecule type" value="Genomic_DNA"/>
</dbReference>
<evidence type="ECO:0000256" key="1">
    <source>
        <dbReference type="ARBA" id="ARBA00006572"/>
    </source>
</evidence>
<evidence type="ECO:0000259" key="8">
    <source>
        <dbReference type="Pfam" id="PF07393"/>
    </source>
</evidence>
<feature type="domain" description="Exocyst complex component Sec10-like alpha-helical bundle" evidence="8">
    <location>
        <begin position="161"/>
        <end position="708"/>
    </location>
</feature>
<accession>A0AAW2HKG3</accession>
<gene>
    <name evidence="10" type="ORF">PYX00_007615</name>
</gene>
<evidence type="ECO:0000256" key="7">
    <source>
        <dbReference type="SAM" id="Coils"/>
    </source>
</evidence>
<dbReference type="InterPro" id="IPR048625">
    <property type="entry name" value="Sec10_N"/>
</dbReference>
<keyword evidence="4" id="KW-0268">Exocytosis</keyword>
<evidence type="ECO:0000256" key="6">
    <source>
        <dbReference type="ARBA" id="ARBA00031471"/>
    </source>
</evidence>
<evidence type="ECO:0000256" key="2">
    <source>
        <dbReference type="ARBA" id="ARBA00017524"/>
    </source>
</evidence>
<sequence>MLMQFMKEVEQDHFDPDKFVETLAWRTLGASGNREAESFDSTLLHETFTQAIKELQALQERQKKKCERLEALCKEEEAKDFHKIAHLQERNKAAIELFHELDERINYVATKVIHLGDQLESVNTPRSRAAEALKLMKYFEDFYIGGPHFDDVFTNRARIDEAADIIQKLYSIALELPEDRFGDAKRKIVVKYDEIERNLIEEFEKAHKANEISRMKDIANSMVHFKGYGQCIDAFIEYSQMGAFTGSQLFSDVIPLCEKNYKIMKEVFNNPEQVMAKFVLNIYHLKLQTYISSKLADKSDPEKYLKNLYELYMNTLKLSKEMSKFDMGNDETYLNKLTKTVFHKHLDTYISVESKYLRDKCNFILHKYYESKNHQKKQIQTGGFQDLRRDLQAVIGARTNINIAQIEDYGGETFVSEEIAIAILQESKFSFQRCQLLSQPSDLPGNALQITEILLQSLMMEHIDYALELGLQTVPIPETKNFPQIYFFDVVRQSNAVVHLLEKLFNDSIVPLVISTPKQADCLAKKRYLLESIELKLDNGLDRSINAIIGWVKIYLQNEQKKTDFKPETDDFDTLSSPACLTVVQFMSKMVEKIRESLDDKNAENVLTELGTRFHRVIYEHLQQYQFNTAGAMCAICDVNEYRKCMKELRIPLVITLFDTLHSLCNLLLVKPENLKQVCTGGQLVALDRSILLNFIQLRADYKTQKLAISLKGLSS</sequence>
<keyword evidence="5 7" id="KW-0175">Coiled coil</keyword>
<evidence type="ECO:0000256" key="5">
    <source>
        <dbReference type="ARBA" id="ARBA00023054"/>
    </source>
</evidence>
<protein>
    <recommendedName>
        <fullName evidence="2">Exocyst complex component 5</fullName>
    </recommendedName>
    <alternativeName>
        <fullName evidence="6">Exocyst complex component Sec10</fullName>
    </alternativeName>
</protein>
<dbReference type="GO" id="GO:0000145">
    <property type="term" value="C:exocyst"/>
    <property type="evidence" value="ECO:0007669"/>
    <property type="project" value="TreeGrafter"/>
</dbReference>
<dbReference type="EMBL" id="JARGDH010000004">
    <property type="protein sequence ID" value="KAL0270096.1"/>
    <property type="molecule type" value="Genomic_DNA"/>
</dbReference>
<dbReference type="GO" id="GO:0006887">
    <property type="term" value="P:exocytosis"/>
    <property type="evidence" value="ECO:0007669"/>
    <property type="project" value="UniProtKB-KW"/>
</dbReference>
<dbReference type="InterPro" id="IPR009976">
    <property type="entry name" value="Sec10-like"/>
</dbReference>
<proteinExistence type="inferred from homology"/>
<dbReference type="GO" id="GO:0006893">
    <property type="term" value="P:Golgi to plasma membrane transport"/>
    <property type="evidence" value="ECO:0007669"/>
    <property type="project" value="TreeGrafter"/>
</dbReference>
<dbReference type="PANTHER" id="PTHR12100">
    <property type="entry name" value="SEC10"/>
    <property type="match status" value="1"/>
</dbReference>
<dbReference type="Pfam" id="PF20667">
    <property type="entry name" value="Sec10_N"/>
    <property type="match status" value="1"/>
</dbReference>
<feature type="coiled-coil region" evidence="7">
    <location>
        <begin position="52"/>
        <end position="104"/>
    </location>
</feature>
<comment type="caution">
    <text evidence="10">The sequence shown here is derived from an EMBL/GenBank/DDBJ whole genome shotgun (WGS) entry which is preliminary data.</text>
</comment>
<reference evidence="10" key="1">
    <citation type="journal article" date="2024" name="Gigascience">
        <title>Chromosome-level genome of the poultry shaft louse Menopon gallinae provides insight into the host-switching and adaptive evolution of parasitic lice.</title>
        <authorList>
            <person name="Xu Y."/>
            <person name="Ma L."/>
            <person name="Liu S."/>
            <person name="Liang Y."/>
            <person name="Liu Q."/>
            <person name="He Z."/>
            <person name="Tian L."/>
            <person name="Duan Y."/>
            <person name="Cai W."/>
            <person name="Li H."/>
            <person name="Song F."/>
        </authorList>
    </citation>
    <scope>NUCLEOTIDE SEQUENCE</scope>
    <source>
        <strain evidence="10">Cailab_2023a</strain>
    </source>
</reference>
<dbReference type="InterPro" id="IPR048627">
    <property type="entry name" value="Sec10_HB"/>
</dbReference>
<comment type="similarity">
    <text evidence="1">Belongs to the SEC10 family.</text>
</comment>
<feature type="domain" description="Exocyst complex component Sec10 N-terminal" evidence="9">
    <location>
        <begin position="44"/>
        <end position="147"/>
    </location>
</feature>